<dbReference type="GeneID" id="55967354"/>
<dbReference type="Gene3D" id="1.25.10.10">
    <property type="entry name" value="Leucine-rich Repeat Variant"/>
    <property type="match status" value="1"/>
</dbReference>
<dbReference type="Proteomes" id="UP000749293">
    <property type="component" value="Unassembled WGS sequence"/>
</dbReference>
<name>A0A9P4Z252_9HYPO</name>
<dbReference type="PANTHER" id="PTHR45994:SF1">
    <property type="entry name" value="FI21225P1"/>
    <property type="match status" value="1"/>
</dbReference>
<dbReference type="Pfam" id="PF11701">
    <property type="entry name" value="UNC45-central"/>
    <property type="match status" value="1"/>
</dbReference>
<gene>
    <name evidence="4" type="ORF">GMORB2_1124</name>
</gene>
<dbReference type="InterPro" id="IPR024660">
    <property type="entry name" value="UCS_central_dom"/>
</dbReference>
<dbReference type="SUPFAM" id="SSF48371">
    <property type="entry name" value="ARM repeat"/>
    <property type="match status" value="2"/>
</dbReference>
<comment type="subcellular location">
    <subcellularLocation>
        <location evidence="1">Cytoplasm</location>
    </subcellularLocation>
</comment>
<proteinExistence type="predicted"/>
<evidence type="ECO:0000256" key="2">
    <source>
        <dbReference type="ARBA" id="ARBA00022490"/>
    </source>
</evidence>
<organism evidence="4 5">
    <name type="scientific">Geosmithia morbida</name>
    <dbReference type="NCBI Taxonomy" id="1094350"/>
    <lineage>
        <taxon>Eukaryota</taxon>
        <taxon>Fungi</taxon>
        <taxon>Dikarya</taxon>
        <taxon>Ascomycota</taxon>
        <taxon>Pezizomycotina</taxon>
        <taxon>Sordariomycetes</taxon>
        <taxon>Hypocreomycetidae</taxon>
        <taxon>Hypocreales</taxon>
        <taxon>Bionectriaceae</taxon>
        <taxon>Geosmithia</taxon>
    </lineage>
</organism>
<dbReference type="AlphaFoldDB" id="A0A9P4Z252"/>
<dbReference type="RefSeq" id="XP_035324530.1">
    <property type="nucleotide sequence ID" value="XM_035463106.1"/>
</dbReference>
<evidence type="ECO:0000313" key="4">
    <source>
        <dbReference type="EMBL" id="KAF4125878.1"/>
    </source>
</evidence>
<feature type="domain" description="UNC-45/Cro1/She4 central" evidence="3">
    <location>
        <begin position="80"/>
        <end position="257"/>
    </location>
</feature>
<dbReference type="PANTHER" id="PTHR45994">
    <property type="entry name" value="FI21225P1"/>
    <property type="match status" value="1"/>
</dbReference>
<keyword evidence="2" id="KW-0963">Cytoplasm</keyword>
<comment type="caution">
    <text evidence="4">The sequence shown here is derived from an EMBL/GenBank/DDBJ whole genome shotgun (WGS) entry which is preliminary data.</text>
</comment>
<accession>A0A9P4Z252</accession>
<dbReference type="InterPro" id="IPR011989">
    <property type="entry name" value="ARM-like"/>
</dbReference>
<dbReference type="OrthoDB" id="5574718at2759"/>
<evidence type="ECO:0000256" key="1">
    <source>
        <dbReference type="ARBA" id="ARBA00004496"/>
    </source>
</evidence>
<protein>
    <submittedName>
        <fullName evidence="4">Protein unc-45</fullName>
    </submittedName>
</protein>
<evidence type="ECO:0000259" key="3">
    <source>
        <dbReference type="Pfam" id="PF11701"/>
    </source>
</evidence>
<reference evidence="4" key="1">
    <citation type="submission" date="2020-03" db="EMBL/GenBank/DDBJ databases">
        <title>Site-based positive gene gene selection in Geosmithia morbida across the United States reveals a broad range of putative effectors and factors for local host and environmental adapation.</title>
        <authorList>
            <person name="Onufrak A."/>
            <person name="Murdoch R.W."/>
            <person name="Gazis R."/>
            <person name="Huff M."/>
            <person name="Staton M."/>
            <person name="Klingeman W."/>
            <person name="Hadziabdic D."/>
        </authorList>
    </citation>
    <scope>NUCLEOTIDE SEQUENCE</scope>
    <source>
        <strain evidence="4">1262</strain>
    </source>
</reference>
<evidence type="ECO:0000313" key="5">
    <source>
        <dbReference type="Proteomes" id="UP000749293"/>
    </source>
</evidence>
<keyword evidence="5" id="KW-1185">Reference proteome</keyword>
<dbReference type="EMBL" id="JAANYQ010000002">
    <property type="protein sequence ID" value="KAF4125878.1"/>
    <property type="molecule type" value="Genomic_DNA"/>
</dbReference>
<dbReference type="GO" id="GO:0005737">
    <property type="term" value="C:cytoplasm"/>
    <property type="evidence" value="ECO:0007669"/>
    <property type="project" value="UniProtKB-SubCell"/>
</dbReference>
<dbReference type="InterPro" id="IPR016024">
    <property type="entry name" value="ARM-type_fold"/>
</dbReference>
<dbReference type="GO" id="GO:0051879">
    <property type="term" value="F:Hsp90 protein binding"/>
    <property type="evidence" value="ECO:0007669"/>
    <property type="project" value="TreeGrafter"/>
</dbReference>
<sequence>MDTPDLQSAVNGIEMMQDATTPASVHDQTLILMARLMEGGREDVETSKDLDQLTRLLNEDFEAKQKDKSHKSICEVIDDDCVDTLLCYLDMRQEESVRGHAILTTSAYLKTAGDAGSKSMSAFFFDRVKRGTYDDYIVAFSVAAQTFPIVPDLTADLFLSEGFLSSLGPLMGRKWKSRKVETACLEMLNAACMNARCREAIQKYCVQWLEEVIEQEPTEVVRSMNQDPNLHSEGGSISMRRHSELVQNLAAVILAKLGAVPTKPEGKRDPGEHPRVGPAVSTMEELSGLFTNMVMRDDVHVRQHSIEGLAYSSLQAPIKEKIAGDKDLLKQLVKILSDSRPRSAITYGVLSIFCNLTRFLPVMTEEQKKMNQLKAYADAAGKLSGPSPLDDNEHVAKRCKAVFDAGITPVLVTHGKHDSPASLSLITAILHSLAADKKLRGQLSQQGAVRLLLAASAGLPETESVARRQAAQALARILISTNPALVFGGNQATFAQAAIRPLVAIIPPDPASEVRDLLPTFESLMALTNLASMDDDNVRQDIVRLSWPDLEEQLLSPNQLVSKAAVELVCNLMQSGEAIALYADGSPKAKARINVLLALADSEDEGTRSAAGGALGTLTAYDEVVRSIIDRERGLKVILTLCLDDNEDLRHRGVYSVYNMVSLEDDIGNEVREKVKAEGGLEVLKESIKKSRRPEVLKVAVTAMKKIMD</sequence>